<proteinExistence type="predicted"/>
<evidence type="ECO:0000256" key="1">
    <source>
        <dbReference type="SAM" id="MobiDB-lite"/>
    </source>
</evidence>
<dbReference type="Proteomes" id="UP000077266">
    <property type="component" value="Unassembled WGS sequence"/>
</dbReference>
<name>A0A166BTR6_EXIGL</name>
<organism evidence="2 3">
    <name type="scientific">Exidia glandulosa HHB12029</name>
    <dbReference type="NCBI Taxonomy" id="1314781"/>
    <lineage>
        <taxon>Eukaryota</taxon>
        <taxon>Fungi</taxon>
        <taxon>Dikarya</taxon>
        <taxon>Basidiomycota</taxon>
        <taxon>Agaricomycotina</taxon>
        <taxon>Agaricomycetes</taxon>
        <taxon>Auriculariales</taxon>
        <taxon>Exidiaceae</taxon>
        <taxon>Exidia</taxon>
    </lineage>
</organism>
<dbReference type="OrthoDB" id="5597211at2759"/>
<protein>
    <submittedName>
        <fullName evidence="2">Uncharacterized protein</fullName>
    </submittedName>
</protein>
<sequence length="207" mass="23147">MSGLVSRNFQQKLFTRIVAHARHRRTLGSSRRVLNASDATSDAAPTAETPATTAAEEAWDASEASVDDALPPLPQYVLPREKMRALVELYHNAEDFITYENLDKRIDEAFTGAKSFAIEDSYQHLIRQLESREQMPDFVRVSTSGARKAGLGTSWSNSISTPERVERVRAALWGTTRDGRPDLEMVEEEMAEVDRAEATEEAMYGPQ</sequence>
<accession>A0A166BTR6</accession>
<keyword evidence="3" id="KW-1185">Reference proteome</keyword>
<dbReference type="AlphaFoldDB" id="A0A166BTR6"/>
<reference evidence="2 3" key="1">
    <citation type="journal article" date="2016" name="Mol. Biol. Evol.">
        <title>Comparative Genomics of Early-Diverging Mushroom-Forming Fungi Provides Insights into the Origins of Lignocellulose Decay Capabilities.</title>
        <authorList>
            <person name="Nagy L.G."/>
            <person name="Riley R."/>
            <person name="Tritt A."/>
            <person name="Adam C."/>
            <person name="Daum C."/>
            <person name="Floudas D."/>
            <person name="Sun H."/>
            <person name="Yadav J.S."/>
            <person name="Pangilinan J."/>
            <person name="Larsson K.H."/>
            <person name="Matsuura K."/>
            <person name="Barry K."/>
            <person name="Labutti K."/>
            <person name="Kuo R."/>
            <person name="Ohm R.A."/>
            <person name="Bhattacharya S.S."/>
            <person name="Shirouzu T."/>
            <person name="Yoshinaga Y."/>
            <person name="Martin F.M."/>
            <person name="Grigoriev I.V."/>
            <person name="Hibbett D.S."/>
        </authorList>
    </citation>
    <scope>NUCLEOTIDE SEQUENCE [LARGE SCALE GENOMIC DNA]</scope>
    <source>
        <strain evidence="2 3">HHB12029</strain>
    </source>
</reference>
<evidence type="ECO:0000313" key="2">
    <source>
        <dbReference type="EMBL" id="KZW03960.1"/>
    </source>
</evidence>
<feature type="region of interest" description="Disordered" evidence="1">
    <location>
        <begin position="29"/>
        <end position="54"/>
    </location>
</feature>
<evidence type="ECO:0000313" key="3">
    <source>
        <dbReference type="Proteomes" id="UP000077266"/>
    </source>
</evidence>
<feature type="compositionally biased region" description="Low complexity" evidence="1">
    <location>
        <begin position="36"/>
        <end position="54"/>
    </location>
</feature>
<gene>
    <name evidence="2" type="ORF">EXIGLDRAFT_758271</name>
</gene>
<dbReference type="InParanoid" id="A0A166BTR6"/>
<dbReference type="EMBL" id="KV425882">
    <property type="protein sequence ID" value="KZW03960.1"/>
    <property type="molecule type" value="Genomic_DNA"/>
</dbReference>